<name>A0A7Y0AGD4_9BACT</name>
<dbReference type="EMBL" id="JABBGH010000002">
    <property type="protein sequence ID" value="NML66707.1"/>
    <property type="molecule type" value="Genomic_DNA"/>
</dbReference>
<dbReference type="Gene3D" id="1.20.1260.100">
    <property type="entry name" value="TspO/MBR protein"/>
    <property type="match status" value="1"/>
</dbReference>
<comment type="caution">
    <text evidence="2">The sequence shown here is derived from an EMBL/GenBank/DDBJ whole genome shotgun (WGS) entry which is preliminary data.</text>
</comment>
<feature type="transmembrane region" description="Helical" evidence="1">
    <location>
        <begin position="56"/>
        <end position="77"/>
    </location>
</feature>
<evidence type="ECO:0000256" key="1">
    <source>
        <dbReference type="SAM" id="Phobius"/>
    </source>
</evidence>
<feature type="transmembrane region" description="Helical" evidence="1">
    <location>
        <begin position="12"/>
        <end position="29"/>
    </location>
</feature>
<feature type="transmembrane region" description="Helical" evidence="1">
    <location>
        <begin position="184"/>
        <end position="202"/>
    </location>
</feature>
<dbReference type="PANTHER" id="PTHR33802">
    <property type="entry name" value="SI:CH211-161H7.5-RELATED"/>
    <property type="match status" value="1"/>
</dbReference>
<gene>
    <name evidence="2" type="ORF">HHL22_15980</name>
</gene>
<feature type="transmembrane region" description="Helical" evidence="1">
    <location>
        <begin position="89"/>
        <end position="106"/>
    </location>
</feature>
<feature type="transmembrane region" description="Helical" evidence="1">
    <location>
        <begin position="230"/>
        <end position="253"/>
    </location>
</feature>
<proteinExistence type="predicted"/>
<dbReference type="AlphaFoldDB" id="A0A7Y0AGD4"/>
<dbReference type="RefSeq" id="WP_169532335.1">
    <property type="nucleotide sequence ID" value="NZ_JABBGH010000002.1"/>
</dbReference>
<keyword evidence="1" id="KW-0472">Membrane</keyword>
<feature type="transmembrane region" description="Helical" evidence="1">
    <location>
        <begin position="112"/>
        <end position="131"/>
    </location>
</feature>
<feature type="transmembrane region" description="Helical" evidence="1">
    <location>
        <begin position="143"/>
        <end position="169"/>
    </location>
</feature>
<sequence>MQTPTAPRPFWRWLLPLAVAGCLYVNYIYNARPPSGALSNGQMSARHPTLLTPAGYAFSIWGVIFSGLILYTVWQLLPRQRPATLPARLTPPLTLAVLATTAWTLVFSYELIGASLLVMLTLLGLLAWSYARARPLVLAGAAPAWPTWFLSLYLGWILLATVLNIVFGLRDALGWQWPAEASEAGAYGLLAVAAALGVALAWRGRDAWLPLPLAWGLVGTWVAQRQTAPGVALAALVAAAVLLAGAGGAGAFGRRVALG</sequence>
<dbReference type="InterPro" id="IPR038330">
    <property type="entry name" value="TspO/MBR-related_sf"/>
</dbReference>
<keyword evidence="3" id="KW-1185">Reference proteome</keyword>
<accession>A0A7Y0AGD4</accession>
<dbReference type="Proteomes" id="UP000559626">
    <property type="component" value="Unassembled WGS sequence"/>
</dbReference>
<keyword evidence="1" id="KW-1133">Transmembrane helix</keyword>
<evidence type="ECO:0000313" key="2">
    <source>
        <dbReference type="EMBL" id="NML66707.1"/>
    </source>
</evidence>
<dbReference type="PANTHER" id="PTHR33802:SF1">
    <property type="entry name" value="XK-RELATED PROTEIN"/>
    <property type="match status" value="1"/>
</dbReference>
<keyword evidence="1" id="KW-0812">Transmembrane</keyword>
<organism evidence="2 3">
    <name type="scientific">Hymenobacter polaris</name>
    <dbReference type="NCBI Taxonomy" id="2682546"/>
    <lineage>
        <taxon>Bacteria</taxon>
        <taxon>Pseudomonadati</taxon>
        <taxon>Bacteroidota</taxon>
        <taxon>Cytophagia</taxon>
        <taxon>Cytophagales</taxon>
        <taxon>Hymenobacteraceae</taxon>
        <taxon>Hymenobacter</taxon>
    </lineage>
</organism>
<reference evidence="2 3" key="1">
    <citation type="submission" date="2020-04" db="EMBL/GenBank/DDBJ databases">
        <title>Hymenobacter polaris sp. nov., isolated from Arctic soil.</title>
        <authorList>
            <person name="Dahal R.H."/>
        </authorList>
    </citation>
    <scope>NUCLEOTIDE SEQUENCE [LARGE SCALE GENOMIC DNA]</scope>
    <source>
        <strain evidence="2 3">RP-2-7</strain>
    </source>
</reference>
<protein>
    <submittedName>
        <fullName evidence="2">Tryptophan-rich sensory protein</fullName>
    </submittedName>
</protein>
<evidence type="ECO:0000313" key="3">
    <source>
        <dbReference type="Proteomes" id="UP000559626"/>
    </source>
</evidence>